<comment type="similarity">
    <text evidence="2">Belongs to the peptidase S1 family. CLIP subfamily.</text>
</comment>
<evidence type="ECO:0000259" key="4">
    <source>
        <dbReference type="PROSITE" id="PS50240"/>
    </source>
</evidence>
<evidence type="ECO:0000256" key="3">
    <source>
        <dbReference type="SAM" id="SignalP"/>
    </source>
</evidence>
<dbReference type="PRINTS" id="PR00722">
    <property type="entry name" value="CHYMOTRYPSIN"/>
</dbReference>
<dbReference type="PROSITE" id="PS00135">
    <property type="entry name" value="TRYPSIN_SER"/>
    <property type="match status" value="1"/>
</dbReference>
<dbReference type="SMART" id="SM00020">
    <property type="entry name" value="Tryp_SPc"/>
    <property type="match status" value="1"/>
</dbReference>
<evidence type="ECO:0000313" key="5">
    <source>
        <dbReference type="EMBL" id="KOX68916.1"/>
    </source>
</evidence>
<sequence>MPCVLLIACFMVQMASSSLDLKIFTIFQLQREHFAFFYTNITSGLRLSFRTSPTRVMLEQRGKKNTNYTKNDSIPVCVQRFTVEKLVSYPFIYSAQNNCKNHTLRHQETQAQNPCNQSNQTINQNIIKYCNLSRYHIAFLLAFLASAEEMASITATLQLFNLPIGALWTAVVGEWELDSGGRGSARLPVERVILHERFNNYLHDIALMKLARPAPLSKVVRTICLPEPEEELANGQCVASGWGRYGPSQSLSTALLEASVPLLDLEICMKAYGKSVPLRRGHLCAGHTDGSTGSCVGDSGGPLQCRRADGVWQLAGVTSFGSGCARPGYPDVYTRIQYYVKWIRNIMSNDDDTQFL</sequence>
<dbReference type="PROSITE" id="PS50240">
    <property type="entry name" value="TRYPSIN_DOM"/>
    <property type="match status" value="1"/>
</dbReference>
<dbReference type="InterPro" id="IPR009003">
    <property type="entry name" value="Peptidase_S1_PA"/>
</dbReference>
<dbReference type="FunFam" id="2.40.10.10:FF:000002">
    <property type="entry name" value="Transmembrane protease serine"/>
    <property type="match status" value="1"/>
</dbReference>
<gene>
    <name evidence="5" type="ORF">WN51_06836</name>
</gene>
<dbReference type="Gene3D" id="2.40.10.10">
    <property type="entry name" value="Trypsin-like serine proteases"/>
    <property type="match status" value="1"/>
</dbReference>
<feature type="domain" description="Peptidase S1" evidence="4">
    <location>
        <begin position="41"/>
        <end position="348"/>
    </location>
</feature>
<dbReference type="Proteomes" id="UP000053105">
    <property type="component" value="Unassembled WGS sequence"/>
</dbReference>
<accession>A0A0M8ZS92</accession>
<dbReference type="InterPro" id="IPR001254">
    <property type="entry name" value="Trypsin_dom"/>
</dbReference>
<keyword evidence="5" id="KW-0378">Hydrolase</keyword>
<proteinExistence type="inferred from homology"/>
<protein>
    <submittedName>
        <fullName evidence="5">Transmembrane protease serine 7</fullName>
    </submittedName>
</protein>
<keyword evidence="5" id="KW-0645">Protease</keyword>
<dbReference type="PANTHER" id="PTHR24252:SF7">
    <property type="entry name" value="HYALIN"/>
    <property type="match status" value="1"/>
</dbReference>
<keyword evidence="6" id="KW-1185">Reference proteome</keyword>
<dbReference type="GO" id="GO:0006508">
    <property type="term" value="P:proteolysis"/>
    <property type="evidence" value="ECO:0007669"/>
    <property type="project" value="UniProtKB-KW"/>
</dbReference>
<dbReference type="Pfam" id="PF00089">
    <property type="entry name" value="Trypsin"/>
    <property type="match status" value="1"/>
</dbReference>
<keyword evidence="1" id="KW-1015">Disulfide bond</keyword>
<dbReference type="STRING" id="166423.A0A0M8ZS92"/>
<dbReference type="SUPFAM" id="SSF50494">
    <property type="entry name" value="Trypsin-like serine proteases"/>
    <property type="match status" value="1"/>
</dbReference>
<evidence type="ECO:0000256" key="2">
    <source>
        <dbReference type="ARBA" id="ARBA00024195"/>
    </source>
</evidence>
<organism evidence="5 6">
    <name type="scientific">Melipona quadrifasciata</name>
    <dbReference type="NCBI Taxonomy" id="166423"/>
    <lineage>
        <taxon>Eukaryota</taxon>
        <taxon>Metazoa</taxon>
        <taxon>Ecdysozoa</taxon>
        <taxon>Arthropoda</taxon>
        <taxon>Hexapoda</taxon>
        <taxon>Insecta</taxon>
        <taxon>Pterygota</taxon>
        <taxon>Neoptera</taxon>
        <taxon>Endopterygota</taxon>
        <taxon>Hymenoptera</taxon>
        <taxon>Apocrita</taxon>
        <taxon>Aculeata</taxon>
        <taxon>Apoidea</taxon>
        <taxon>Anthophila</taxon>
        <taxon>Apidae</taxon>
        <taxon>Melipona</taxon>
    </lineage>
</organism>
<dbReference type="InterPro" id="IPR043504">
    <property type="entry name" value="Peptidase_S1_PA_chymotrypsin"/>
</dbReference>
<dbReference type="OrthoDB" id="7863416at2759"/>
<evidence type="ECO:0000313" key="6">
    <source>
        <dbReference type="Proteomes" id="UP000053105"/>
    </source>
</evidence>
<dbReference type="PANTHER" id="PTHR24252">
    <property type="entry name" value="ACROSIN-RELATED"/>
    <property type="match status" value="1"/>
</dbReference>
<dbReference type="AlphaFoldDB" id="A0A0M8ZS92"/>
<evidence type="ECO:0000256" key="1">
    <source>
        <dbReference type="ARBA" id="ARBA00023157"/>
    </source>
</evidence>
<dbReference type="GO" id="GO:0004252">
    <property type="term" value="F:serine-type endopeptidase activity"/>
    <property type="evidence" value="ECO:0007669"/>
    <property type="project" value="InterPro"/>
</dbReference>
<feature type="chain" id="PRO_5005830703" evidence="3">
    <location>
        <begin position="18"/>
        <end position="356"/>
    </location>
</feature>
<keyword evidence="5" id="KW-0812">Transmembrane</keyword>
<keyword evidence="5" id="KW-0472">Membrane</keyword>
<dbReference type="CDD" id="cd00190">
    <property type="entry name" value="Tryp_SPc"/>
    <property type="match status" value="1"/>
</dbReference>
<keyword evidence="3" id="KW-0732">Signal</keyword>
<name>A0A0M8ZS92_9HYME</name>
<feature type="signal peptide" evidence="3">
    <location>
        <begin position="1"/>
        <end position="17"/>
    </location>
</feature>
<dbReference type="InterPro" id="IPR033116">
    <property type="entry name" value="TRYPSIN_SER"/>
</dbReference>
<dbReference type="EMBL" id="KQ435911">
    <property type="protein sequence ID" value="KOX68916.1"/>
    <property type="molecule type" value="Genomic_DNA"/>
</dbReference>
<reference evidence="5 6" key="1">
    <citation type="submission" date="2015-07" db="EMBL/GenBank/DDBJ databases">
        <title>The genome of Melipona quadrifasciata.</title>
        <authorList>
            <person name="Pan H."/>
            <person name="Kapheim K."/>
        </authorList>
    </citation>
    <scope>NUCLEOTIDE SEQUENCE [LARGE SCALE GENOMIC DNA]</scope>
    <source>
        <strain evidence="5">0111107301</strain>
        <tissue evidence="5">Whole body</tissue>
    </source>
</reference>
<dbReference type="InterPro" id="IPR001314">
    <property type="entry name" value="Peptidase_S1A"/>
</dbReference>